<dbReference type="EMBL" id="CP022118">
    <property type="protein sequence ID" value="ASG19226.1"/>
    <property type="molecule type" value="Genomic_DNA"/>
</dbReference>
<sequence>MQESRKNTHLMNLTSGYQSETSHCCGYRMLEMPLHQRIWPCPEYGVEHNRDINAALNITKQGLTVITGGRTHYLSPWRPA</sequence>
<evidence type="ECO:0000259" key="2">
    <source>
        <dbReference type="Pfam" id="PF07282"/>
    </source>
</evidence>
<gene>
    <name evidence="3" type="ORF">LFZ25_25890</name>
</gene>
<dbReference type="Pfam" id="PF07282">
    <property type="entry name" value="Cas12f1-like_TNB"/>
    <property type="match status" value="1"/>
</dbReference>
<organism evidence="3 4">
    <name type="scientific">Salmonella enterica subsp. enterica serovar Macclesfield str. S-1643</name>
    <dbReference type="NCBI Taxonomy" id="1242107"/>
    <lineage>
        <taxon>Bacteria</taxon>
        <taxon>Pseudomonadati</taxon>
        <taxon>Pseudomonadota</taxon>
        <taxon>Gammaproteobacteria</taxon>
        <taxon>Enterobacterales</taxon>
        <taxon>Enterobacteriaceae</taxon>
        <taxon>Salmonella</taxon>
    </lineage>
</organism>
<name>A0A241PXM5_SALET</name>
<evidence type="ECO:0000313" key="3">
    <source>
        <dbReference type="EMBL" id="ASG19226.1"/>
    </source>
</evidence>
<dbReference type="GO" id="GO:0003677">
    <property type="term" value="F:DNA binding"/>
    <property type="evidence" value="ECO:0007669"/>
    <property type="project" value="UniProtKB-KW"/>
</dbReference>
<keyword evidence="3" id="KW-0614">Plasmid</keyword>
<feature type="domain" description="Cas12f1-like TNB" evidence="2">
    <location>
        <begin position="17"/>
        <end position="58"/>
    </location>
</feature>
<geneLocation type="plasmid" evidence="3">
    <name>unnamed1</name>
</geneLocation>
<proteinExistence type="predicted"/>
<evidence type="ECO:0000313" key="4">
    <source>
        <dbReference type="Proteomes" id="UP000197157"/>
    </source>
</evidence>
<keyword evidence="1" id="KW-0238">DNA-binding</keyword>
<evidence type="ECO:0000256" key="1">
    <source>
        <dbReference type="ARBA" id="ARBA00023125"/>
    </source>
</evidence>
<dbReference type="Proteomes" id="UP000197157">
    <property type="component" value="Plasmid unnamed1"/>
</dbReference>
<protein>
    <recommendedName>
        <fullName evidence="2">Cas12f1-like TNB domain-containing protein</fullName>
    </recommendedName>
</protein>
<reference evidence="3 4" key="1">
    <citation type="submission" date="2017-06" db="EMBL/GenBank/DDBJ databases">
        <title>Salmonella reference genomes for public health.</title>
        <authorList>
            <person name="Robertson J."/>
            <person name="Yoshida C."/>
            <person name="Gurnik S."/>
            <person name="Nash J."/>
        </authorList>
    </citation>
    <scope>NUCLEOTIDE SEQUENCE [LARGE SCALE GENOMIC DNA]</scope>
    <source>
        <strain evidence="3 4">S-1643</strain>
        <plasmid evidence="4">Plasmid unnamed1</plasmid>
    </source>
</reference>
<dbReference type="AlphaFoldDB" id="A0A241PXM5"/>
<accession>A0A241PXM5</accession>
<dbReference type="InterPro" id="IPR010095">
    <property type="entry name" value="Cas12f1-like_TNB"/>
</dbReference>